<keyword evidence="4" id="KW-1185">Reference proteome</keyword>
<feature type="signal peptide" evidence="2">
    <location>
        <begin position="1"/>
        <end position="22"/>
    </location>
</feature>
<organism evidence="3 4">
    <name type="scientific">Streptomyces solicavernae</name>
    <dbReference type="NCBI Taxonomy" id="3043614"/>
    <lineage>
        <taxon>Bacteria</taxon>
        <taxon>Bacillati</taxon>
        <taxon>Actinomycetota</taxon>
        <taxon>Actinomycetes</taxon>
        <taxon>Kitasatosporales</taxon>
        <taxon>Streptomycetaceae</taxon>
        <taxon>Streptomyces</taxon>
    </lineage>
</organism>
<evidence type="ECO:0000313" key="4">
    <source>
        <dbReference type="Proteomes" id="UP001224661"/>
    </source>
</evidence>
<evidence type="ECO:0000256" key="1">
    <source>
        <dbReference type="SAM" id="MobiDB-lite"/>
    </source>
</evidence>
<keyword evidence="2" id="KW-0732">Signal</keyword>
<dbReference type="Proteomes" id="UP001224661">
    <property type="component" value="Unassembled WGS sequence"/>
</dbReference>
<comment type="caution">
    <text evidence="3">The sequence shown here is derived from an EMBL/GenBank/DDBJ whole genome shotgun (WGS) entry which is preliminary data.</text>
</comment>
<feature type="chain" id="PRO_5047177398" evidence="2">
    <location>
        <begin position="23"/>
        <end position="218"/>
    </location>
</feature>
<reference evidence="3 4" key="1">
    <citation type="submission" date="2023-05" db="EMBL/GenBank/DDBJ databases">
        <title>Draft genome sequence of Streptomyces sp. B-S-A8 isolated from a cave soil in Thailand.</title>
        <authorList>
            <person name="Chamroensaksri N."/>
            <person name="Muangham S."/>
        </authorList>
    </citation>
    <scope>NUCLEOTIDE SEQUENCE [LARGE SCALE GENOMIC DNA]</scope>
    <source>
        <strain evidence="3 4">B-S-A8</strain>
    </source>
</reference>
<proteinExistence type="predicted"/>
<dbReference type="PROSITE" id="PS51257">
    <property type="entry name" value="PROKAR_LIPOPROTEIN"/>
    <property type="match status" value="1"/>
</dbReference>
<protein>
    <submittedName>
        <fullName evidence="3">Uncharacterized protein</fullName>
    </submittedName>
</protein>
<gene>
    <name evidence="3" type="ORF">QIS99_09835</name>
</gene>
<feature type="region of interest" description="Disordered" evidence="1">
    <location>
        <begin position="171"/>
        <end position="218"/>
    </location>
</feature>
<name>A0ABT6RQ28_9ACTN</name>
<dbReference type="EMBL" id="JASCIR010000006">
    <property type="protein sequence ID" value="MDI3386512.1"/>
    <property type="molecule type" value="Genomic_DNA"/>
</dbReference>
<dbReference type="RefSeq" id="WP_282512473.1">
    <property type="nucleotide sequence ID" value="NZ_JASCIR010000006.1"/>
</dbReference>
<sequence length="218" mass="23863">MDLKRRRIALPLLALFALLATAGCMTDNGKNDPLPVKSKSKAEHEVRALIDLLADEIGSEVDTETVDKNFHECRGRQGEEANDGRFDLGYSVAVPQPRAEYNSALKRLRKRLEAEGYKVSDYREGDWRHVLLYAKGGNANYFVSVGASKPPYDEMTLAVKTPCFLPPGVEQEQVSAPLPRPQGDATPEVPVAAAPQTTPTPAQDEGGAPPVMRPYSPY</sequence>
<feature type="compositionally biased region" description="Low complexity" evidence="1">
    <location>
        <begin position="184"/>
        <end position="205"/>
    </location>
</feature>
<evidence type="ECO:0000256" key="2">
    <source>
        <dbReference type="SAM" id="SignalP"/>
    </source>
</evidence>
<accession>A0ABT6RQ28</accession>
<evidence type="ECO:0000313" key="3">
    <source>
        <dbReference type="EMBL" id="MDI3386512.1"/>
    </source>
</evidence>